<dbReference type="InterPro" id="IPR001242">
    <property type="entry name" value="Condensation_dom"/>
</dbReference>
<sequence length="514" mass="55559">MIPLSFAQRRLWFLHKLEGPSATYNMPLALRLTGVLDTAALNAALVDVMGRHESLRTVFPESDGQPHQHVLDAADAWAGLEIRTVTEDELADAITAAARYGFDLATEPPLRAWLFQMSETECVLLLLLHHIAGDGWSSAPLARDVVAAYAARRDGLAPEWEPLPVQYVDYTLWQRDLLGDEDDPDSVLSQQVAYWRTQLEGLPEQVELPFDRPRPAVASYRGSSAEFRLDPELHQALTLLAGKSGATVFMVLQAAMAALLHRLGAGEDIPLGSGVAGRTDDALNDLVGFFVNTLVLRTDVSGDPSFAELLGRVRETSLAAYEHQDVPFEHLVEVLNPQRSASHHPLFQVALVLQNAPDGSFELPGLEVSFESAATGTSRFDLMFSLTEQHDATGAPAGVQTLVEYSTDVFDRVTVEALVARLVRVLEQVVNDVSLPLSALDVLLAGERAELVAGWNDTGVPVSGESLPGLFEAQVGRAPDAVGVVSDAGCLSYGELEARANRLARLLVGRGVGP</sequence>
<dbReference type="GO" id="GO:0044550">
    <property type="term" value="P:secondary metabolite biosynthetic process"/>
    <property type="evidence" value="ECO:0007669"/>
    <property type="project" value="TreeGrafter"/>
</dbReference>
<dbReference type="AlphaFoldDB" id="A0A9X8N9W2"/>
<dbReference type="GO" id="GO:0043041">
    <property type="term" value="P:amino acid activation for nonribosomal peptide biosynthetic process"/>
    <property type="evidence" value="ECO:0007669"/>
    <property type="project" value="TreeGrafter"/>
</dbReference>
<dbReference type="PANTHER" id="PTHR45527:SF1">
    <property type="entry name" value="FATTY ACID SYNTHASE"/>
    <property type="match status" value="1"/>
</dbReference>
<accession>A0A9X8N9W2</accession>
<gene>
    <name evidence="2" type="ORF">SAMN05216268_1711</name>
</gene>
<evidence type="ECO:0000259" key="1">
    <source>
        <dbReference type="Pfam" id="PF00668"/>
    </source>
</evidence>
<protein>
    <submittedName>
        <fullName evidence="2">HxxPF-repeated domain-containing protein</fullName>
    </submittedName>
</protein>
<dbReference type="EMBL" id="FRBK01000071">
    <property type="protein sequence ID" value="SHN36337.1"/>
    <property type="molecule type" value="Genomic_DNA"/>
</dbReference>
<dbReference type="SUPFAM" id="SSF52777">
    <property type="entry name" value="CoA-dependent acyltransferases"/>
    <property type="match status" value="2"/>
</dbReference>
<organism evidence="2 3">
    <name type="scientific">Streptomyces yunnanensis</name>
    <dbReference type="NCBI Taxonomy" id="156453"/>
    <lineage>
        <taxon>Bacteria</taxon>
        <taxon>Bacillati</taxon>
        <taxon>Actinomycetota</taxon>
        <taxon>Actinomycetes</taxon>
        <taxon>Kitasatosporales</taxon>
        <taxon>Streptomycetaceae</taxon>
        <taxon>Streptomyces</taxon>
    </lineage>
</organism>
<reference evidence="3" key="1">
    <citation type="submission" date="2016-11" db="EMBL/GenBank/DDBJ databases">
        <authorList>
            <person name="Jaros S."/>
            <person name="Januszkiewicz K."/>
            <person name="Wedrychowicz H."/>
        </authorList>
    </citation>
    <scope>NUCLEOTIDE SEQUENCE [LARGE SCALE GENOMIC DNA]</scope>
    <source>
        <strain evidence="3">CGMCC 4.3555</strain>
    </source>
</reference>
<name>A0A9X8N9W2_9ACTN</name>
<comment type="caution">
    <text evidence="2">The sequence shown here is derived from an EMBL/GenBank/DDBJ whole genome shotgun (WGS) entry which is preliminary data.</text>
</comment>
<dbReference type="Proteomes" id="UP000184388">
    <property type="component" value="Unassembled WGS sequence"/>
</dbReference>
<dbReference type="SUPFAM" id="SSF56801">
    <property type="entry name" value="Acetyl-CoA synthetase-like"/>
    <property type="match status" value="1"/>
</dbReference>
<dbReference type="GO" id="GO:0008610">
    <property type="term" value="P:lipid biosynthetic process"/>
    <property type="evidence" value="ECO:0007669"/>
    <property type="project" value="UniProtKB-ARBA"/>
</dbReference>
<dbReference type="InterPro" id="IPR042099">
    <property type="entry name" value="ANL_N_sf"/>
</dbReference>
<dbReference type="GO" id="GO:0003824">
    <property type="term" value="F:catalytic activity"/>
    <property type="evidence" value="ECO:0007669"/>
    <property type="project" value="InterPro"/>
</dbReference>
<feature type="non-terminal residue" evidence="2">
    <location>
        <position position="514"/>
    </location>
</feature>
<dbReference type="GO" id="GO:0005829">
    <property type="term" value="C:cytosol"/>
    <property type="evidence" value="ECO:0007669"/>
    <property type="project" value="TreeGrafter"/>
</dbReference>
<dbReference type="RefSeq" id="WP_350309888.1">
    <property type="nucleotide sequence ID" value="NZ_FRBK01000071.1"/>
</dbReference>
<dbReference type="InterPro" id="IPR023213">
    <property type="entry name" value="CAT-like_dom_sf"/>
</dbReference>
<dbReference type="FunFam" id="3.30.559.10:FF:000012">
    <property type="entry name" value="Non-ribosomal peptide synthetase"/>
    <property type="match status" value="1"/>
</dbReference>
<dbReference type="Pfam" id="PF00668">
    <property type="entry name" value="Condensation"/>
    <property type="match status" value="1"/>
</dbReference>
<dbReference type="Gene3D" id="3.30.559.30">
    <property type="entry name" value="Nonribosomal peptide synthetase, condensation domain"/>
    <property type="match status" value="1"/>
</dbReference>
<dbReference type="CDD" id="cd19540">
    <property type="entry name" value="LCL_NRPS-like"/>
    <property type="match status" value="1"/>
</dbReference>
<evidence type="ECO:0000313" key="2">
    <source>
        <dbReference type="EMBL" id="SHN36337.1"/>
    </source>
</evidence>
<dbReference type="GO" id="GO:0031177">
    <property type="term" value="F:phosphopantetheine binding"/>
    <property type="evidence" value="ECO:0007669"/>
    <property type="project" value="TreeGrafter"/>
</dbReference>
<dbReference type="Gene3D" id="3.40.50.12780">
    <property type="entry name" value="N-terminal domain of ligase-like"/>
    <property type="match status" value="1"/>
</dbReference>
<evidence type="ECO:0000313" key="3">
    <source>
        <dbReference type="Proteomes" id="UP000184388"/>
    </source>
</evidence>
<feature type="domain" description="Condensation" evidence="1">
    <location>
        <begin position="1"/>
        <end position="452"/>
    </location>
</feature>
<dbReference type="Gene3D" id="3.30.559.10">
    <property type="entry name" value="Chloramphenicol acetyltransferase-like domain"/>
    <property type="match status" value="1"/>
</dbReference>
<proteinExistence type="predicted"/>
<dbReference type="PANTHER" id="PTHR45527">
    <property type="entry name" value="NONRIBOSOMAL PEPTIDE SYNTHETASE"/>
    <property type="match status" value="1"/>
</dbReference>